<keyword evidence="4" id="KW-1185">Reference proteome</keyword>
<feature type="domain" description="KIB1-4 beta-propeller" evidence="2">
    <location>
        <begin position="79"/>
        <end position="171"/>
    </location>
</feature>
<feature type="region of interest" description="Disordered" evidence="1">
    <location>
        <begin position="294"/>
        <end position="318"/>
    </location>
</feature>
<feature type="region of interest" description="Disordered" evidence="1">
    <location>
        <begin position="247"/>
        <end position="273"/>
    </location>
</feature>
<protein>
    <recommendedName>
        <fullName evidence="2">KIB1-4 beta-propeller domain-containing protein</fullName>
    </recommendedName>
</protein>
<dbReference type="Gramene" id="ONIVA03G10180.1">
    <property type="protein sequence ID" value="ONIVA03G10180.1"/>
    <property type="gene ID" value="ONIVA03G10180"/>
</dbReference>
<accession>A0A0E0GJD2</accession>
<organism evidence="3">
    <name type="scientific">Oryza nivara</name>
    <name type="common">Indian wild rice</name>
    <name type="synonym">Oryza sativa f. spontanea</name>
    <dbReference type="NCBI Taxonomy" id="4536"/>
    <lineage>
        <taxon>Eukaryota</taxon>
        <taxon>Viridiplantae</taxon>
        <taxon>Streptophyta</taxon>
        <taxon>Embryophyta</taxon>
        <taxon>Tracheophyta</taxon>
        <taxon>Spermatophyta</taxon>
        <taxon>Magnoliopsida</taxon>
        <taxon>Liliopsida</taxon>
        <taxon>Poales</taxon>
        <taxon>Poaceae</taxon>
        <taxon>BOP clade</taxon>
        <taxon>Oryzoideae</taxon>
        <taxon>Oryzeae</taxon>
        <taxon>Oryzinae</taxon>
        <taxon>Oryza</taxon>
    </lineage>
</organism>
<dbReference type="HOGENOM" id="CLU_037905_0_0_1"/>
<dbReference type="InterPro" id="IPR005174">
    <property type="entry name" value="KIB1-4_b-propeller"/>
</dbReference>
<evidence type="ECO:0000313" key="3">
    <source>
        <dbReference type="EnsemblPlants" id="ONIVA03G10180.1"/>
    </source>
</evidence>
<reference evidence="3" key="2">
    <citation type="submission" date="2018-04" db="EMBL/GenBank/DDBJ databases">
        <title>OnivRS2 (Oryza nivara Reference Sequence Version 2).</title>
        <authorList>
            <person name="Zhang J."/>
            <person name="Kudrna D."/>
            <person name="Lee S."/>
            <person name="Talag J."/>
            <person name="Rajasekar S."/>
            <person name="Welchert J."/>
            <person name="Hsing Y.-I."/>
            <person name="Wing R.A."/>
        </authorList>
    </citation>
    <scope>NUCLEOTIDE SEQUENCE [LARGE SCALE GENOMIC DNA]</scope>
    <source>
        <strain evidence="3">SL10</strain>
    </source>
</reference>
<proteinExistence type="predicted"/>
<sequence>MAARTRPQAQGLDLPLARALVLLDAPPHPRHRRCRASSRPVPPHAVTSPVVVARGGPGVAFSFDGLCDLILLMAVVVDISNGGATVAVLYRREREFAIARTGERSWRLINNKLDRIVDMARHGDGKLYPVHLSGKVARWKFNCNVCRSPKILESVLVIDSPYHYVVKADGNGNAIIMSREYEHDHRDRASECCYLAGAPRGTLYLLKRVYKHKQGGGGGGTSSPGVIRMTTIVGGVVIDPSSHHATIRSSPIPHLSITPPPATGTPRTRRPPIPHANKIMEVMDPEKVSGARYAVASTRRRRRLTSPEQLNSDGPIALGAASRPSAVVVTRDPSSLGTPPDGFRCAIADDPSPSPAITTPAPCHPLVLTLTADDQSEQLLPIRKLLRCAYGRGGCEPNQHINLGLDTFSRSEINQRKQWQMALGVQWQVCTNKIMDCEGLTLCYDYANSCHMTHLQTHLNGGEQWHFPYRFHDNRAEFWHHVTMNSLQWLLWLLLRLVPFLCPDAVRTKNFMEGTLLQYGGHEELQMFHEMELLTPYC</sequence>
<evidence type="ECO:0000256" key="1">
    <source>
        <dbReference type="SAM" id="MobiDB-lite"/>
    </source>
</evidence>
<evidence type="ECO:0000313" key="4">
    <source>
        <dbReference type="Proteomes" id="UP000006591"/>
    </source>
</evidence>
<reference evidence="3" key="1">
    <citation type="submission" date="2015-04" db="UniProtKB">
        <authorList>
            <consortium name="EnsemblPlants"/>
        </authorList>
    </citation>
    <scope>IDENTIFICATION</scope>
    <source>
        <strain evidence="3">SL10</strain>
    </source>
</reference>
<name>A0A0E0GJD2_ORYNI</name>
<dbReference type="Proteomes" id="UP000006591">
    <property type="component" value="Chromosome 3"/>
</dbReference>
<dbReference type="EnsemblPlants" id="ONIVA03G10180.1">
    <property type="protein sequence ID" value="ONIVA03G10180.1"/>
    <property type="gene ID" value="ONIVA03G10180"/>
</dbReference>
<dbReference type="AlphaFoldDB" id="A0A0E0GJD2"/>
<evidence type="ECO:0000259" key="2">
    <source>
        <dbReference type="Pfam" id="PF03478"/>
    </source>
</evidence>
<dbReference type="Pfam" id="PF03478">
    <property type="entry name" value="Beta-prop_KIB1-4"/>
    <property type="match status" value="1"/>
</dbReference>
<dbReference type="OMA" id="PIPHANK"/>